<reference evidence="1 2" key="1">
    <citation type="submission" date="2018-11" db="EMBL/GenBank/DDBJ databases">
        <title>Neisseria weixii sp. nov. isolated from the rectal contents of plateau pika (Ochotona cruzoniae).</title>
        <authorList>
            <person name="Zhang G."/>
        </authorList>
    </citation>
    <scope>NUCLEOTIDE SEQUENCE [LARGE SCALE GENOMIC DNA]</scope>
    <source>
        <strain evidence="1 2">10009</strain>
    </source>
</reference>
<dbReference type="AlphaFoldDB" id="A0A3N4MVC6"/>
<name>A0A3N4MVC6_9NEIS</name>
<gene>
    <name evidence="1" type="ORF">EGK74_13335</name>
</gene>
<accession>A0A3N4MVC6</accession>
<evidence type="ECO:0000313" key="1">
    <source>
        <dbReference type="EMBL" id="RPD83149.1"/>
    </source>
</evidence>
<evidence type="ECO:0000313" key="2">
    <source>
        <dbReference type="Proteomes" id="UP000272412"/>
    </source>
</evidence>
<proteinExistence type="predicted"/>
<comment type="caution">
    <text evidence="1">The sequence shown here is derived from an EMBL/GenBank/DDBJ whole genome shotgun (WGS) entry which is preliminary data.</text>
</comment>
<dbReference type="RefSeq" id="WP_123805047.1">
    <property type="nucleotide sequence ID" value="NZ_RPFL01000075.1"/>
</dbReference>
<sequence length="64" mass="6133">MLAAAVAAVADAAADAVFTGDGLDVAAGSRCGLAEALAADAARYADAEAVAFIAAVVFYIAVAD</sequence>
<keyword evidence="2" id="KW-1185">Reference proteome</keyword>
<dbReference type="Proteomes" id="UP000272412">
    <property type="component" value="Unassembled WGS sequence"/>
</dbReference>
<dbReference type="EMBL" id="RPFL01000075">
    <property type="protein sequence ID" value="RPD83149.1"/>
    <property type="molecule type" value="Genomic_DNA"/>
</dbReference>
<organism evidence="1 2">
    <name type="scientific">Neisseria weixii</name>
    <dbReference type="NCBI Taxonomy" id="1853276"/>
    <lineage>
        <taxon>Bacteria</taxon>
        <taxon>Pseudomonadati</taxon>
        <taxon>Pseudomonadota</taxon>
        <taxon>Betaproteobacteria</taxon>
        <taxon>Neisseriales</taxon>
        <taxon>Neisseriaceae</taxon>
        <taxon>Neisseria</taxon>
    </lineage>
</organism>
<protein>
    <submittedName>
        <fullName evidence="1">Uncharacterized protein</fullName>
    </submittedName>
</protein>